<dbReference type="AlphaFoldDB" id="A0A812ZVP6"/>
<evidence type="ECO:0000256" key="1">
    <source>
        <dbReference type="SAM" id="Coils"/>
    </source>
</evidence>
<dbReference type="EMBL" id="CAJNJA010050187">
    <property type="protein sequence ID" value="CAE7840339.1"/>
    <property type="molecule type" value="Genomic_DNA"/>
</dbReference>
<dbReference type="Proteomes" id="UP000601435">
    <property type="component" value="Unassembled WGS sequence"/>
</dbReference>
<proteinExistence type="predicted"/>
<organism evidence="3 4">
    <name type="scientific">Symbiodinium necroappetens</name>
    <dbReference type="NCBI Taxonomy" id="1628268"/>
    <lineage>
        <taxon>Eukaryota</taxon>
        <taxon>Sar</taxon>
        <taxon>Alveolata</taxon>
        <taxon>Dinophyceae</taxon>
        <taxon>Suessiales</taxon>
        <taxon>Symbiodiniaceae</taxon>
        <taxon>Symbiodinium</taxon>
    </lineage>
</organism>
<keyword evidence="4" id="KW-1185">Reference proteome</keyword>
<dbReference type="OrthoDB" id="1935234at2759"/>
<name>A0A812ZVP6_9DINO</name>
<feature type="coiled-coil region" evidence="1">
    <location>
        <begin position="183"/>
        <end position="217"/>
    </location>
</feature>
<feature type="compositionally biased region" description="Low complexity" evidence="2">
    <location>
        <begin position="106"/>
        <end position="124"/>
    </location>
</feature>
<evidence type="ECO:0000256" key="2">
    <source>
        <dbReference type="SAM" id="MobiDB-lite"/>
    </source>
</evidence>
<feature type="non-terminal residue" evidence="3">
    <location>
        <position position="229"/>
    </location>
</feature>
<keyword evidence="1" id="KW-0175">Coiled coil</keyword>
<accession>A0A812ZVP6</accession>
<comment type="caution">
    <text evidence="3">The sequence shown here is derived from an EMBL/GenBank/DDBJ whole genome shotgun (WGS) entry which is preliminary data.</text>
</comment>
<gene>
    <name evidence="3" type="ORF">SNEC2469_LOCUS25442</name>
</gene>
<protein>
    <submittedName>
        <fullName evidence="3">Uncharacterized protein</fullName>
    </submittedName>
</protein>
<reference evidence="3" key="1">
    <citation type="submission" date="2021-02" db="EMBL/GenBank/DDBJ databases">
        <authorList>
            <person name="Dougan E. K."/>
            <person name="Rhodes N."/>
            <person name="Thang M."/>
            <person name="Chan C."/>
        </authorList>
    </citation>
    <scope>NUCLEOTIDE SEQUENCE</scope>
</reference>
<feature type="compositionally biased region" description="Acidic residues" evidence="2">
    <location>
        <begin position="64"/>
        <end position="95"/>
    </location>
</feature>
<evidence type="ECO:0000313" key="4">
    <source>
        <dbReference type="Proteomes" id="UP000601435"/>
    </source>
</evidence>
<sequence length="229" mass="25119">MALAEIDEQLGKKTDWVAGIVDNPPGAPPEYPEKRFEFSDADIQAFASHLRGEKPEEAAAPAAEEAEDFQEEEEAEEEEVYAEIEEEEGEDEEGGATEADAEGRKSSVAQAKKSKAVGVRPGAPLSGRAALAARRVGRLTLRASLLEDKSGKRDALSEAVATESQARLRHDKGQLEEHVRQVIDTFNMAVASIEKEKAKLESDLKNADMKLLVLYEELLTLNDLEEKDE</sequence>
<feature type="region of interest" description="Disordered" evidence="2">
    <location>
        <begin position="1"/>
        <end position="124"/>
    </location>
</feature>
<evidence type="ECO:0000313" key="3">
    <source>
        <dbReference type="EMBL" id="CAE7840339.1"/>
    </source>
</evidence>